<protein>
    <recommendedName>
        <fullName evidence="4">Neurotransmitter-gated ion-channel ligand binding domain-containing protein</fullName>
    </recommendedName>
</protein>
<reference evidence="3" key="1">
    <citation type="submission" date="2017-02" db="EMBL/GenBank/DDBJ databases">
        <authorList>
            <person name="Varghese N."/>
            <person name="Submissions S."/>
        </authorList>
    </citation>
    <scope>NUCLEOTIDE SEQUENCE [LARGE SCALE GENOMIC DNA]</scope>
    <source>
        <strain evidence="3">ATCC 27094</strain>
    </source>
</reference>
<evidence type="ECO:0008006" key="4">
    <source>
        <dbReference type="Google" id="ProtNLM"/>
    </source>
</evidence>
<feature type="transmembrane region" description="Helical" evidence="1">
    <location>
        <begin position="311"/>
        <end position="330"/>
    </location>
</feature>
<dbReference type="AlphaFoldDB" id="A0A1T4R769"/>
<evidence type="ECO:0000313" key="3">
    <source>
        <dbReference type="Proteomes" id="UP000190092"/>
    </source>
</evidence>
<name>A0A1T4R769_9HYPH</name>
<evidence type="ECO:0000313" key="2">
    <source>
        <dbReference type="EMBL" id="SKA11471.1"/>
    </source>
</evidence>
<feature type="transmembrane region" description="Helical" evidence="1">
    <location>
        <begin position="246"/>
        <end position="266"/>
    </location>
</feature>
<feature type="transmembrane region" description="Helical" evidence="1">
    <location>
        <begin position="40"/>
        <end position="60"/>
    </location>
</feature>
<keyword evidence="3" id="KW-1185">Reference proteome</keyword>
<keyword evidence="1" id="KW-1133">Transmembrane helix</keyword>
<organism evidence="2 3">
    <name type="scientific">Enhydrobacter aerosaccus</name>
    <dbReference type="NCBI Taxonomy" id="225324"/>
    <lineage>
        <taxon>Bacteria</taxon>
        <taxon>Pseudomonadati</taxon>
        <taxon>Pseudomonadota</taxon>
        <taxon>Alphaproteobacteria</taxon>
        <taxon>Hyphomicrobiales</taxon>
        <taxon>Enhydrobacter</taxon>
    </lineage>
</organism>
<accession>A0A1T4R769</accession>
<dbReference type="STRING" id="225324.SAMN02745126_03621"/>
<dbReference type="RefSeq" id="WP_170921002.1">
    <property type="nucleotide sequence ID" value="NZ_FUWJ01000004.1"/>
</dbReference>
<dbReference type="InterPro" id="IPR038050">
    <property type="entry name" value="Neuro_actylchol_rec"/>
</dbReference>
<sequence>MAPLAPSLPERAKGVLRCDVVWESILPDRRLTLPLILRRLLLWLGAMAGMAGLLSPALAADTATIELSMRLENISGFSTRDKTYSVDGTLWLAYDAALARALDEHKMAAIDLVRFQNLVNPWDSTVELLTRQPARLADGKVFQGYRFVGTFYSNDIDFAHFPFGQVTLSVVIEPRIGIADLLGRTIRVAVAPSGAELGARAGISGYDLSRWAFVDVPYKRATSLMGGAAATESRAVFNLHYDANDYAAAVKWVLPLAVVMLIMLLTPTLSSALISERLAVPPMILLSIALMQQSYRENLPAIPYLTFLDKLYAFSFIVTLAFFVLFIWAANALRSASPASSARQTRRINRVDLATQILAVAGYVLIVVLSV</sequence>
<evidence type="ECO:0000256" key="1">
    <source>
        <dbReference type="SAM" id="Phobius"/>
    </source>
</evidence>
<dbReference type="EMBL" id="FUWJ01000004">
    <property type="protein sequence ID" value="SKA11471.1"/>
    <property type="molecule type" value="Genomic_DNA"/>
</dbReference>
<dbReference type="Gene3D" id="1.20.58.390">
    <property type="entry name" value="Neurotransmitter-gated ion-channel transmembrane domain"/>
    <property type="match status" value="1"/>
</dbReference>
<feature type="transmembrane region" description="Helical" evidence="1">
    <location>
        <begin position="351"/>
        <end position="370"/>
    </location>
</feature>
<dbReference type="Proteomes" id="UP000190092">
    <property type="component" value="Unassembled WGS sequence"/>
</dbReference>
<keyword evidence="1" id="KW-0472">Membrane</keyword>
<gene>
    <name evidence="2" type="ORF">SAMN02745126_03621</name>
</gene>
<proteinExistence type="predicted"/>
<keyword evidence="1" id="KW-0812">Transmembrane</keyword>